<gene>
    <name evidence="2" type="ORF">KDX31_07315</name>
</gene>
<dbReference type="InterPro" id="IPR051604">
    <property type="entry name" value="Ergot_Alk_Oxidoreductase"/>
</dbReference>
<dbReference type="Gene3D" id="3.40.50.720">
    <property type="entry name" value="NAD(P)-binding Rossmann-like Domain"/>
    <property type="match status" value="1"/>
</dbReference>
<dbReference type="EMBL" id="CP073344">
    <property type="protein sequence ID" value="UTW04799.1"/>
    <property type="molecule type" value="Genomic_DNA"/>
</dbReference>
<keyword evidence="3" id="KW-1185">Reference proteome</keyword>
<reference evidence="2" key="1">
    <citation type="submission" date="2021-04" db="EMBL/GenBank/DDBJ databases">
        <title>Oceanospirillales bacteria with DddD are important DMSP degraders in coastal seawater.</title>
        <authorList>
            <person name="Liu J."/>
        </authorList>
    </citation>
    <scope>NUCLEOTIDE SEQUENCE</scope>
    <source>
        <strain evidence="2">GY6</strain>
    </source>
</reference>
<dbReference type="PANTHER" id="PTHR43162">
    <property type="match status" value="1"/>
</dbReference>
<evidence type="ECO:0000259" key="1">
    <source>
        <dbReference type="Pfam" id="PF13460"/>
    </source>
</evidence>
<proteinExistence type="predicted"/>
<evidence type="ECO:0000313" key="3">
    <source>
        <dbReference type="Proteomes" id="UP001059950"/>
    </source>
</evidence>
<dbReference type="PANTHER" id="PTHR43162:SF1">
    <property type="entry name" value="PRESTALK A DIFFERENTIATION PROTEIN A"/>
    <property type="match status" value="1"/>
</dbReference>
<evidence type="ECO:0000313" key="2">
    <source>
        <dbReference type="EMBL" id="UTW04799.1"/>
    </source>
</evidence>
<dbReference type="InterPro" id="IPR016040">
    <property type="entry name" value="NAD(P)-bd_dom"/>
</dbReference>
<sequence length="279" mass="30759">MNPHTTLIIGKHGKTGRRVNAQLQRAGYQTRAVSRSTLPAFDWQSPEGWPEAMQGCQSAYVCFQPDLAIPPARQAISNFIRLAREAGIHHIVLLSGRGEDGAQQAEQLLINSGLNWNVVRASWFDQNFSEGFLIESIMNGQVALPGCDIPEPFVDAEDIAEVAFACLTKPQLNNQLFEVTGPELLTFSDCVGIISCAIQRPVNFVPITITQFLQALRHQGLADDELWLMNELFTVVMDGRNSHTTQGVEQALGRQPGSFRDYVLRTVASGAWAHAKETS</sequence>
<organism evidence="2 3">
    <name type="scientific">Amphritea atlantica</name>
    <dbReference type="NCBI Taxonomy" id="355243"/>
    <lineage>
        <taxon>Bacteria</taxon>
        <taxon>Pseudomonadati</taxon>
        <taxon>Pseudomonadota</taxon>
        <taxon>Gammaproteobacteria</taxon>
        <taxon>Oceanospirillales</taxon>
        <taxon>Oceanospirillaceae</taxon>
        <taxon>Amphritea</taxon>
    </lineage>
</organism>
<accession>A0ABY5GYE0</accession>
<dbReference type="Proteomes" id="UP001059950">
    <property type="component" value="Chromosome"/>
</dbReference>
<dbReference type="Pfam" id="PF13460">
    <property type="entry name" value="NAD_binding_10"/>
    <property type="match status" value="1"/>
</dbReference>
<protein>
    <submittedName>
        <fullName evidence="2">NAD(P)H-binding protein</fullName>
    </submittedName>
</protein>
<dbReference type="SUPFAM" id="SSF51735">
    <property type="entry name" value="NAD(P)-binding Rossmann-fold domains"/>
    <property type="match status" value="1"/>
</dbReference>
<name>A0ABY5GYE0_9GAMM</name>
<dbReference type="Gene3D" id="3.90.25.10">
    <property type="entry name" value="UDP-galactose 4-epimerase, domain 1"/>
    <property type="match status" value="1"/>
</dbReference>
<dbReference type="InterPro" id="IPR036291">
    <property type="entry name" value="NAD(P)-bd_dom_sf"/>
</dbReference>
<feature type="domain" description="NAD(P)-binding" evidence="1">
    <location>
        <begin position="12"/>
        <end position="170"/>
    </location>
</feature>